<dbReference type="PANTHER" id="PTHR46663:SF2">
    <property type="entry name" value="GGDEF DOMAIN-CONTAINING PROTEIN"/>
    <property type="match status" value="1"/>
</dbReference>
<dbReference type="Gene3D" id="6.10.340.10">
    <property type="match status" value="1"/>
</dbReference>
<dbReference type="SMART" id="SM00267">
    <property type="entry name" value="GGDEF"/>
    <property type="match status" value="1"/>
</dbReference>
<accession>A0A7W2FCJ3</accession>
<dbReference type="InterPro" id="IPR000160">
    <property type="entry name" value="GGDEF_dom"/>
</dbReference>
<keyword evidence="5" id="KW-1185">Reference proteome</keyword>
<dbReference type="GO" id="GO:0007165">
    <property type="term" value="P:signal transduction"/>
    <property type="evidence" value="ECO:0007669"/>
    <property type="project" value="InterPro"/>
</dbReference>
<dbReference type="FunFam" id="3.30.70.270:FF:000001">
    <property type="entry name" value="Diguanylate cyclase domain protein"/>
    <property type="match status" value="1"/>
</dbReference>
<proteinExistence type="predicted"/>
<dbReference type="InterPro" id="IPR052163">
    <property type="entry name" value="DGC-Regulatory_Protein"/>
</dbReference>
<dbReference type="PANTHER" id="PTHR46663">
    <property type="entry name" value="DIGUANYLATE CYCLASE DGCT-RELATED"/>
    <property type="match status" value="1"/>
</dbReference>
<dbReference type="NCBIfam" id="TIGR00254">
    <property type="entry name" value="GGDEF"/>
    <property type="match status" value="1"/>
</dbReference>
<dbReference type="AlphaFoldDB" id="A0A7W2FCJ3"/>
<reference evidence="4 5" key="1">
    <citation type="submission" date="2020-07" db="EMBL/GenBank/DDBJ databases">
        <title>Novel species isolated from subtropical streams in China.</title>
        <authorList>
            <person name="Lu H."/>
        </authorList>
    </citation>
    <scope>NUCLEOTIDE SEQUENCE [LARGE SCALE GENOMIC DNA]</scope>
    <source>
        <strain evidence="4 5">LX47W</strain>
    </source>
</reference>
<dbReference type="GO" id="GO:0016020">
    <property type="term" value="C:membrane"/>
    <property type="evidence" value="ECO:0007669"/>
    <property type="project" value="InterPro"/>
</dbReference>
<dbReference type="CDD" id="cd01949">
    <property type="entry name" value="GGDEF"/>
    <property type="match status" value="1"/>
</dbReference>
<evidence type="ECO:0000259" key="3">
    <source>
        <dbReference type="PROSITE" id="PS50887"/>
    </source>
</evidence>
<dbReference type="CDD" id="cd06225">
    <property type="entry name" value="HAMP"/>
    <property type="match status" value="1"/>
</dbReference>
<dbReference type="InterPro" id="IPR043128">
    <property type="entry name" value="Rev_trsase/Diguanyl_cyclase"/>
</dbReference>
<dbReference type="InterPro" id="IPR033417">
    <property type="entry name" value="CHASE8"/>
</dbReference>
<comment type="caution">
    <text evidence="4">The sequence shown here is derived from an EMBL/GenBank/DDBJ whole genome shotgun (WGS) entry which is preliminary data.</text>
</comment>
<dbReference type="InterPro" id="IPR003660">
    <property type="entry name" value="HAMP_dom"/>
</dbReference>
<dbReference type="Gene3D" id="3.30.70.270">
    <property type="match status" value="1"/>
</dbReference>
<dbReference type="InterPro" id="IPR029787">
    <property type="entry name" value="Nucleotide_cyclase"/>
</dbReference>
<evidence type="ECO:0000256" key="1">
    <source>
        <dbReference type="SAM" id="Phobius"/>
    </source>
</evidence>
<dbReference type="Pfam" id="PF00990">
    <property type="entry name" value="GGDEF"/>
    <property type="match status" value="1"/>
</dbReference>
<feature type="domain" description="GGDEF" evidence="3">
    <location>
        <begin position="275"/>
        <end position="408"/>
    </location>
</feature>
<evidence type="ECO:0000259" key="2">
    <source>
        <dbReference type="PROSITE" id="PS50885"/>
    </source>
</evidence>
<organism evidence="4 5">
    <name type="scientific">Rugamonas apoptosis</name>
    <dbReference type="NCBI Taxonomy" id="2758570"/>
    <lineage>
        <taxon>Bacteria</taxon>
        <taxon>Pseudomonadati</taxon>
        <taxon>Pseudomonadota</taxon>
        <taxon>Betaproteobacteria</taxon>
        <taxon>Burkholderiales</taxon>
        <taxon>Oxalobacteraceae</taxon>
        <taxon>Telluria group</taxon>
        <taxon>Rugamonas</taxon>
    </lineage>
</organism>
<protein>
    <submittedName>
        <fullName evidence="4">Diguanylate cyclase</fullName>
    </submittedName>
</protein>
<sequence length="414" mass="45052">MNLLVLSVTMLLTFVLLATATWWVARARQMQGAQLSAQLLANSVAPMLVFADADAARNELAAFSRRSDLLLVQVLDERGGVFVQWRADGQPAEGAARVPAGLAKLDARGAASASTLEVWAPVRLKGEMVGALLLRESLQSLHRAVLLLTGVAALLIAAAIGIAARGLGAVQRRALAPLVELSDLAERVAHDHDYSRRAAVRRSDEVGRLTERFNDMLRRIQISQEDLRHKLAQEQVAGQQLHQMAHHDSLTELPNRLFFQGELQRCLALNDERGELMALMFIDLDNFKTVNDLYGHDAGDAVLREVARRMADVVRADDVLCRLGGDEFALILPALPDEHAAEQLALRLVEAVRAPLLIDGKVMPIGATVGLAFSPLDARESADLLNASDQAMYAAKRAGKNTYRRAGDAATDLH</sequence>
<dbReference type="Proteomes" id="UP000573499">
    <property type="component" value="Unassembled WGS sequence"/>
</dbReference>
<keyword evidence="1" id="KW-0472">Membrane</keyword>
<keyword evidence="1" id="KW-0812">Transmembrane</keyword>
<dbReference type="SUPFAM" id="SSF158472">
    <property type="entry name" value="HAMP domain-like"/>
    <property type="match status" value="1"/>
</dbReference>
<dbReference type="PROSITE" id="PS50885">
    <property type="entry name" value="HAMP"/>
    <property type="match status" value="1"/>
</dbReference>
<name>A0A7W2FCJ3_9BURK</name>
<evidence type="ECO:0000313" key="5">
    <source>
        <dbReference type="Proteomes" id="UP000573499"/>
    </source>
</evidence>
<feature type="domain" description="HAMP" evidence="2">
    <location>
        <begin position="172"/>
        <end position="225"/>
    </location>
</feature>
<dbReference type="GO" id="GO:0003824">
    <property type="term" value="F:catalytic activity"/>
    <property type="evidence" value="ECO:0007669"/>
    <property type="project" value="UniProtKB-ARBA"/>
</dbReference>
<keyword evidence="1" id="KW-1133">Transmembrane helix</keyword>
<dbReference type="Pfam" id="PF00672">
    <property type="entry name" value="HAMP"/>
    <property type="match status" value="1"/>
</dbReference>
<dbReference type="Pfam" id="PF17152">
    <property type="entry name" value="CHASE8"/>
    <property type="match status" value="1"/>
</dbReference>
<gene>
    <name evidence="4" type="ORF">H3H39_19645</name>
</gene>
<evidence type="ECO:0000313" key="4">
    <source>
        <dbReference type="EMBL" id="MBA5689261.1"/>
    </source>
</evidence>
<dbReference type="SMART" id="SM00304">
    <property type="entry name" value="HAMP"/>
    <property type="match status" value="1"/>
</dbReference>
<dbReference type="PROSITE" id="PS50887">
    <property type="entry name" value="GGDEF"/>
    <property type="match status" value="1"/>
</dbReference>
<dbReference type="SUPFAM" id="SSF55073">
    <property type="entry name" value="Nucleotide cyclase"/>
    <property type="match status" value="1"/>
</dbReference>
<feature type="transmembrane region" description="Helical" evidence="1">
    <location>
        <begin position="144"/>
        <end position="164"/>
    </location>
</feature>
<dbReference type="EMBL" id="JACEZU010000010">
    <property type="protein sequence ID" value="MBA5689261.1"/>
    <property type="molecule type" value="Genomic_DNA"/>
</dbReference>